<dbReference type="STRING" id="1071382.H2AZL6"/>
<dbReference type="EC" id="2.3.2.31" evidence="2"/>
<dbReference type="Gene3D" id="3.30.40.10">
    <property type="entry name" value="Zinc/RING finger domain, C3HC4 (zinc finger)"/>
    <property type="match status" value="1"/>
</dbReference>
<evidence type="ECO:0000313" key="13">
    <source>
        <dbReference type="Proteomes" id="UP000005220"/>
    </source>
</evidence>
<evidence type="ECO:0000313" key="12">
    <source>
        <dbReference type="EMBL" id="CCF59816.1"/>
    </source>
</evidence>
<dbReference type="FunCoup" id="H2AZL6">
    <property type="interactions" value="192"/>
</dbReference>
<keyword evidence="3" id="KW-0808">Transferase</keyword>
<evidence type="ECO:0000256" key="4">
    <source>
        <dbReference type="ARBA" id="ARBA00022723"/>
    </source>
</evidence>
<dbReference type="SUPFAM" id="SSF57850">
    <property type="entry name" value="RING/U-box"/>
    <property type="match status" value="3"/>
</dbReference>
<evidence type="ECO:0000256" key="3">
    <source>
        <dbReference type="ARBA" id="ARBA00022679"/>
    </source>
</evidence>
<dbReference type="GO" id="GO:0006449">
    <property type="term" value="P:regulation of translational termination"/>
    <property type="evidence" value="ECO:0007669"/>
    <property type="project" value="EnsemblFungi"/>
</dbReference>
<dbReference type="Gene3D" id="1.20.120.1750">
    <property type="match status" value="1"/>
</dbReference>
<dbReference type="InterPro" id="IPR002867">
    <property type="entry name" value="IBR_dom"/>
</dbReference>
<dbReference type="HOGENOM" id="CLU_021364_2_2_1"/>
<dbReference type="GO" id="GO:0008270">
    <property type="term" value="F:zinc ion binding"/>
    <property type="evidence" value="ECO:0007669"/>
    <property type="project" value="UniProtKB-KW"/>
</dbReference>
<feature type="domain" description="RING-type" evidence="11">
    <location>
        <begin position="178"/>
        <end position="457"/>
    </location>
</feature>
<dbReference type="EMBL" id="HE650829">
    <property type="protein sequence ID" value="CCF59816.1"/>
    <property type="molecule type" value="Genomic_DNA"/>
</dbReference>
<dbReference type="KEGG" id="kaf:KAFR_0I00350"/>
<keyword evidence="6 9" id="KW-0863">Zinc-finger</keyword>
<dbReference type="InterPro" id="IPR001841">
    <property type="entry name" value="Znf_RING"/>
</dbReference>
<dbReference type="Pfam" id="PF01485">
    <property type="entry name" value="IBR"/>
    <property type="match status" value="2"/>
</dbReference>
<evidence type="ECO:0000256" key="7">
    <source>
        <dbReference type="ARBA" id="ARBA00022786"/>
    </source>
</evidence>
<dbReference type="InterPro" id="IPR031127">
    <property type="entry name" value="E3_UB_ligase_RBR"/>
</dbReference>
<feature type="domain" description="RING-type" evidence="10">
    <location>
        <begin position="182"/>
        <end position="232"/>
    </location>
</feature>
<evidence type="ECO:0000256" key="1">
    <source>
        <dbReference type="ARBA" id="ARBA00001798"/>
    </source>
</evidence>
<dbReference type="InterPro" id="IPR013083">
    <property type="entry name" value="Znf_RING/FYVE/PHD"/>
</dbReference>
<dbReference type="Proteomes" id="UP000005220">
    <property type="component" value="Chromosome 9"/>
</dbReference>
<organism evidence="12 13">
    <name type="scientific">Kazachstania africana (strain ATCC 22294 / BCRC 22015 / CBS 2517 / CECT 1963 / NBRC 1671 / NRRL Y-8276)</name>
    <name type="common">Yeast</name>
    <name type="synonym">Kluyveromyces africanus</name>
    <dbReference type="NCBI Taxonomy" id="1071382"/>
    <lineage>
        <taxon>Eukaryota</taxon>
        <taxon>Fungi</taxon>
        <taxon>Dikarya</taxon>
        <taxon>Ascomycota</taxon>
        <taxon>Saccharomycotina</taxon>
        <taxon>Saccharomycetes</taxon>
        <taxon>Saccharomycetales</taxon>
        <taxon>Saccharomycetaceae</taxon>
        <taxon>Kazachstania</taxon>
    </lineage>
</organism>
<dbReference type="GO" id="GO:0160127">
    <property type="term" value="P:protein-RNA covalent cross-linking repair"/>
    <property type="evidence" value="ECO:0007669"/>
    <property type="project" value="EnsemblFungi"/>
</dbReference>
<dbReference type="PROSITE" id="PS51873">
    <property type="entry name" value="TRIAD"/>
    <property type="match status" value="1"/>
</dbReference>
<evidence type="ECO:0000259" key="11">
    <source>
        <dbReference type="PROSITE" id="PS51873"/>
    </source>
</evidence>
<evidence type="ECO:0000256" key="6">
    <source>
        <dbReference type="ARBA" id="ARBA00022771"/>
    </source>
</evidence>
<evidence type="ECO:0000256" key="2">
    <source>
        <dbReference type="ARBA" id="ARBA00012251"/>
    </source>
</evidence>
<accession>H2AZL6</accession>
<evidence type="ECO:0000259" key="10">
    <source>
        <dbReference type="PROSITE" id="PS50089"/>
    </source>
</evidence>
<dbReference type="RefSeq" id="XP_003958951.1">
    <property type="nucleotide sequence ID" value="XM_003958902.1"/>
</dbReference>
<dbReference type="SMART" id="SM00647">
    <property type="entry name" value="IBR"/>
    <property type="match status" value="2"/>
</dbReference>
<keyword evidence="13" id="KW-1185">Reference proteome</keyword>
<keyword evidence="8" id="KW-0862">Zinc</keyword>
<dbReference type="GeneID" id="13883453"/>
<dbReference type="CDD" id="cd23783">
    <property type="entry name" value="RWD_ScITT1-like"/>
    <property type="match status" value="1"/>
</dbReference>
<evidence type="ECO:0000256" key="8">
    <source>
        <dbReference type="ARBA" id="ARBA00022833"/>
    </source>
</evidence>
<proteinExistence type="predicted"/>
<dbReference type="InParanoid" id="H2AZL6"/>
<dbReference type="PROSITE" id="PS50089">
    <property type="entry name" value="ZF_RING_2"/>
    <property type="match status" value="1"/>
</dbReference>
<evidence type="ECO:0000256" key="5">
    <source>
        <dbReference type="ARBA" id="ARBA00022737"/>
    </source>
</evidence>
<dbReference type="PANTHER" id="PTHR11685">
    <property type="entry name" value="RBR FAMILY RING FINGER AND IBR DOMAIN-CONTAINING"/>
    <property type="match status" value="1"/>
</dbReference>
<evidence type="ECO:0000256" key="9">
    <source>
        <dbReference type="PROSITE-ProRule" id="PRU00175"/>
    </source>
</evidence>
<dbReference type="eggNOG" id="KOG1814">
    <property type="taxonomic scope" value="Eukaryota"/>
</dbReference>
<dbReference type="GO" id="GO:0085020">
    <property type="term" value="P:protein K6-linked ubiquitination"/>
    <property type="evidence" value="ECO:0007669"/>
    <property type="project" value="EnsemblFungi"/>
</dbReference>
<keyword evidence="5" id="KW-0677">Repeat</keyword>
<dbReference type="InterPro" id="IPR044066">
    <property type="entry name" value="TRIAD_supradom"/>
</dbReference>
<dbReference type="AlphaFoldDB" id="H2AZL6"/>
<comment type="catalytic activity">
    <reaction evidence="1">
        <text>[E2 ubiquitin-conjugating enzyme]-S-ubiquitinyl-L-cysteine + [acceptor protein]-L-lysine = [E2 ubiquitin-conjugating enzyme]-L-cysteine + [acceptor protein]-N(6)-ubiquitinyl-L-lysine.</text>
        <dbReference type="EC" id="2.3.2.31"/>
    </reaction>
</comment>
<reference evidence="12 13" key="1">
    <citation type="journal article" date="2011" name="Proc. Natl. Acad. Sci. U.S.A.">
        <title>Evolutionary erosion of yeast sex chromosomes by mating-type switching accidents.</title>
        <authorList>
            <person name="Gordon J.L."/>
            <person name="Armisen D."/>
            <person name="Proux-Wera E."/>
            <person name="Oheigeartaigh S.S."/>
            <person name="Byrne K.P."/>
            <person name="Wolfe K.H."/>
        </authorList>
    </citation>
    <scope>NUCLEOTIDE SEQUENCE [LARGE SCALE GENOMIC DNA]</scope>
    <source>
        <strain evidence="13">ATCC 22294 / BCRC 22015 / CBS 2517 / CECT 1963 / NBRC 1671 / NRRL Y-8276</strain>
    </source>
</reference>
<sequence length="465" mass="53868">MTEESNLRADLHILKDMYPELKLNVDHESLINNASGEIVGELPFDILMPQKDLMVEYNSRTLSLSKLPGNLLEFRIDADGYPDFQNSIQLNIRSSWMSHSDKKKIYEELHTEFDSLTDPTSDDYDSYTPVLMLIFGFLLDDLAKLLFPEFKRVCESNEEYSLFENILSVLNKEIMNRKNYNCCICMEVKKGKEMIELPCGAHHYLCTGCVHSYYSTMINEGRISNVRCPECKMNEIDLDKFEDYQSMKAALFTPDIPFEFFEDYLSKEDCLKYKRLFYKQVATKLSKHSPYACVTCRRCDNWCVKEDLDDPMIECKNCDFIFCFDCLHSWHGYSNKCGSKVTIPVELLEEYIEDTNDPNSDGGKRKLLETRFGKRALELEVNEYMAEKLLDMAIAEDGSELQRCPKCRCVVQRSEGCNRMKCGVCGTLFCYLCGVSLFVDDCYKHFRDPRCSCYGRLFEGMPGAD</sequence>
<dbReference type="GO" id="GO:0061630">
    <property type="term" value="F:ubiquitin protein ligase activity"/>
    <property type="evidence" value="ECO:0007669"/>
    <property type="project" value="UniProtKB-EC"/>
</dbReference>
<keyword evidence="4" id="KW-0479">Metal-binding</keyword>
<name>H2AZL6_KAZAF</name>
<gene>
    <name evidence="12" type="primary">KAFR0I00350</name>
    <name evidence="12" type="ORF">KAFR_0I00350</name>
</gene>
<keyword evidence="7" id="KW-0833">Ubl conjugation pathway</keyword>
<dbReference type="OrthoDB" id="1431934at2759"/>
<protein>
    <recommendedName>
        <fullName evidence="2">RBR-type E3 ubiquitin transferase</fullName>
        <ecNumber evidence="2">2.3.2.31</ecNumber>
    </recommendedName>
</protein>
<dbReference type="SMART" id="SM00184">
    <property type="entry name" value="RING"/>
    <property type="match status" value="2"/>
</dbReference>